<name>A0ABP9SF61_9ACTN</name>
<dbReference type="PRINTS" id="PR00111">
    <property type="entry name" value="ABHYDROLASE"/>
</dbReference>
<dbReference type="PANTHER" id="PTHR43798">
    <property type="entry name" value="MONOACYLGLYCEROL LIPASE"/>
    <property type="match status" value="1"/>
</dbReference>
<dbReference type="EMBL" id="BAABJQ010000022">
    <property type="protein sequence ID" value="GAA5194699.1"/>
    <property type="molecule type" value="Genomic_DNA"/>
</dbReference>
<dbReference type="Pfam" id="PF12697">
    <property type="entry name" value="Abhydrolase_6"/>
    <property type="match status" value="1"/>
</dbReference>
<organism evidence="2 3">
    <name type="scientific">Rugosimonospora acidiphila</name>
    <dbReference type="NCBI Taxonomy" id="556531"/>
    <lineage>
        <taxon>Bacteria</taxon>
        <taxon>Bacillati</taxon>
        <taxon>Actinomycetota</taxon>
        <taxon>Actinomycetes</taxon>
        <taxon>Micromonosporales</taxon>
        <taxon>Micromonosporaceae</taxon>
        <taxon>Rugosimonospora</taxon>
    </lineage>
</organism>
<keyword evidence="3" id="KW-1185">Reference proteome</keyword>
<sequence>MAFLDLAPAGPARGTALLVPGFTGGKEDFAPILDPLSDAGFRVVAADLPGQYESPGPRDRTAYTPDWLGSVVNELAKSLDDERVFLLGHSFGGLVARAAVMAAPKRYQSLVLLCSGPSAIQGARRETMARLEPFAQRGMPAVYAARLEVYPPDPTAPERLTAFLRDRFLASSLDGLFGMSDALLQEPDRVDELRATGVPVLVCFGQDDDAWRPALQRDMATRLDATVVAIPGAAHSPAIERPEATVTSLVAFWAGGTV</sequence>
<evidence type="ECO:0000259" key="1">
    <source>
        <dbReference type="Pfam" id="PF12697"/>
    </source>
</evidence>
<dbReference type="GO" id="GO:0016787">
    <property type="term" value="F:hydrolase activity"/>
    <property type="evidence" value="ECO:0007669"/>
    <property type="project" value="UniProtKB-KW"/>
</dbReference>
<evidence type="ECO:0000313" key="3">
    <source>
        <dbReference type="Proteomes" id="UP001501570"/>
    </source>
</evidence>
<gene>
    <name evidence="2" type="ORF">GCM10023322_59760</name>
</gene>
<dbReference type="InterPro" id="IPR000073">
    <property type="entry name" value="AB_hydrolase_1"/>
</dbReference>
<dbReference type="SUPFAM" id="SSF53474">
    <property type="entry name" value="alpha/beta-Hydrolases"/>
    <property type="match status" value="1"/>
</dbReference>
<dbReference type="Proteomes" id="UP001501570">
    <property type="component" value="Unassembled WGS sequence"/>
</dbReference>
<proteinExistence type="predicted"/>
<evidence type="ECO:0000313" key="2">
    <source>
        <dbReference type="EMBL" id="GAA5194699.1"/>
    </source>
</evidence>
<protein>
    <submittedName>
        <fullName evidence="2">Alpha/beta hydrolase</fullName>
    </submittedName>
</protein>
<reference evidence="3" key="1">
    <citation type="journal article" date="2019" name="Int. J. Syst. Evol. Microbiol.">
        <title>The Global Catalogue of Microorganisms (GCM) 10K type strain sequencing project: providing services to taxonomists for standard genome sequencing and annotation.</title>
        <authorList>
            <consortium name="The Broad Institute Genomics Platform"/>
            <consortium name="The Broad Institute Genome Sequencing Center for Infectious Disease"/>
            <person name="Wu L."/>
            <person name="Ma J."/>
        </authorList>
    </citation>
    <scope>NUCLEOTIDE SEQUENCE [LARGE SCALE GENOMIC DNA]</scope>
    <source>
        <strain evidence="3">JCM 18304</strain>
    </source>
</reference>
<comment type="caution">
    <text evidence="2">The sequence shown here is derived from an EMBL/GenBank/DDBJ whole genome shotgun (WGS) entry which is preliminary data.</text>
</comment>
<accession>A0ABP9SF61</accession>
<dbReference type="PANTHER" id="PTHR43798:SF33">
    <property type="entry name" value="HYDROLASE, PUTATIVE (AFU_ORTHOLOGUE AFUA_2G14860)-RELATED"/>
    <property type="match status" value="1"/>
</dbReference>
<dbReference type="Gene3D" id="3.40.50.1820">
    <property type="entry name" value="alpha/beta hydrolase"/>
    <property type="match status" value="1"/>
</dbReference>
<dbReference type="InterPro" id="IPR050266">
    <property type="entry name" value="AB_hydrolase_sf"/>
</dbReference>
<keyword evidence="2" id="KW-0378">Hydrolase</keyword>
<feature type="domain" description="AB hydrolase-1" evidence="1">
    <location>
        <begin position="17"/>
        <end position="246"/>
    </location>
</feature>
<dbReference type="InterPro" id="IPR029058">
    <property type="entry name" value="AB_hydrolase_fold"/>
</dbReference>